<feature type="non-terminal residue" evidence="2">
    <location>
        <position position="81"/>
    </location>
</feature>
<dbReference type="EMBL" id="JBHTIS010002514">
    <property type="protein sequence ID" value="MFD1049969.1"/>
    <property type="molecule type" value="Genomic_DNA"/>
</dbReference>
<accession>A0ABW3MJZ2</accession>
<evidence type="ECO:0000256" key="1">
    <source>
        <dbReference type="SAM" id="MobiDB-lite"/>
    </source>
</evidence>
<dbReference type="Proteomes" id="UP001597045">
    <property type="component" value="Unassembled WGS sequence"/>
</dbReference>
<reference evidence="3" key="1">
    <citation type="journal article" date="2019" name="Int. J. Syst. Evol. Microbiol.">
        <title>The Global Catalogue of Microorganisms (GCM) 10K type strain sequencing project: providing services to taxonomists for standard genome sequencing and annotation.</title>
        <authorList>
            <consortium name="The Broad Institute Genomics Platform"/>
            <consortium name="The Broad Institute Genome Sequencing Center for Infectious Disease"/>
            <person name="Wu L."/>
            <person name="Ma J."/>
        </authorList>
    </citation>
    <scope>NUCLEOTIDE SEQUENCE [LARGE SCALE GENOMIC DNA]</scope>
    <source>
        <strain evidence="3">JCM 31486</strain>
    </source>
</reference>
<evidence type="ECO:0000313" key="3">
    <source>
        <dbReference type="Proteomes" id="UP001597045"/>
    </source>
</evidence>
<organism evidence="2 3">
    <name type="scientific">Kibdelosporangium lantanae</name>
    <dbReference type="NCBI Taxonomy" id="1497396"/>
    <lineage>
        <taxon>Bacteria</taxon>
        <taxon>Bacillati</taxon>
        <taxon>Actinomycetota</taxon>
        <taxon>Actinomycetes</taxon>
        <taxon>Pseudonocardiales</taxon>
        <taxon>Pseudonocardiaceae</taxon>
        <taxon>Kibdelosporangium</taxon>
    </lineage>
</organism>
<dbReference type="Pfam" id="PF13469">
    <property type="entry name" value="Sulfotransfer_3"/>
    <property type="match status" value="1"/>
</dbReference>
<sequence>MNGPIQYGLSTPPGNSSDSDSLISHFESDAATAIFCSRCPARFTEDRRKYPAGQFYDVEYADFVADPLGIVTDVYRHFDLT</sequence>
<comment type="caution">
    <text evidence="2">The sequence shown here is derived from an EMBL/GenBank/DDBJ whole genome shotgun (WGS) entry which is preliminary data.</text>
</comment>
<evidence type="ECO:0000313" key="2">
    <source>
        <dbReference type="EMBL" id="MFD1049969.1"/>
    </source>
</evidence>
<feature type="region of interest" description="Disordered" evidence="1">
    <location>
        <begin position="1"/>
        <end position="22"/>
    </location>
</feature>
<name>A0ABW3MJZ2_9PSEU</name>
<protein>
    <submittedName>
        <fullName evidence="2">Sulfotransferase</fullName>
    </submittedName>
</protein>
<keyword evidence="3" id="KW-1185">Reference proteome</keyword>
<proteinExistence type="predicted"/>
<dbReference type="Gene3D" id="3.40.50.300">
    <property type="entry name" value="P-loop containing nucleotide triphosphate hydrolases"/>
    <property type="match status" value="1"/>
</dbReference>
<dbReference type="InterPro" id="IPR027417">
    <property type="entry name" value="P-loop_NTPase"/>
</dbReference>
<gene>
    <name evidence="2" type="ORF">ACFQ1S_32765</name>
</gene>
<feature type="compositionally biased region" description="Polar residues" evidence="1">
    <location>
        <begin position="8"/>
        <end position="22"/>
    </location>
</feature>
<dbReference type="SUPFAM" id="SSF52540">
    <property type="entry name" value="P-loop containing nucleoside triphosphate hydrolases"/>
    <property type="match status" value="1"/>
</dbReference>